<accession>A0A8J8B8P4</accession>
<dbReference type="EMBL" id="JAGTUU010000002">
    <property type="protein sequence ID" value="MBS0123363.1"/>
    <property type="molecule type" value="Genomic_DNA"/>
</dbReference>
<gene>
    <name evidence="1" type="ORF">KB874_04400</name>
</gene>
<dbReference type="Gene3D" id="3.10.490.10">
    <property type="entry name" value="Gamma-glutamyl cyclotransferase-like"/>
    <property type="match status" value="1"/>
</dbReference>
<organism evidence="1 2">
    <name type="scientific">Thetidibacter halocola</name>
    <dbReference type="NCBI Taxonomy" id="2827239"/>
    <lineage>
        <taxon>Bacteria</taxon>
        <taxon>Pseudomonadati</taxon>
        <taxon>Pseudomonadota</taxon>
        <taxon>Alphaproteobacteria</taxon>
        <taxon>Rhodobacterales</taxon>
        <taxon>Roseobacteraceae</taxon>
        <taxon>Thetidibacter</taxon>
    </lineage>
</organism>
<dbReference type="InterPro" id="IPR013024">
    <property type="entry name" value="GGCT-like"/>
</dbReference>
<dbReference type="AlphaFoldDB" id="A0A8J8B8P4"/>
<keyword evidence="2" id="KW-1185">Reference proteome</keyword>
<evidence type="ECO:0000313" key="2">
    <source>
        <dbReference type="Proteomes" id="UP000681356"/>
    </source>
</evidence>
<evidence type="ECO:0000313" key="1">
    <source>
        <dbReference type="EMBL" id="MBS0123363.1"/>
    </source>
</evidence>
<sequence length="189" mass="20949">MTQAFFFGYGSLVNRLTHGYAPAHRARASGWRRAWIATAQRRVAYLTAVPDPDCAIDGLIAPVPPEGWATLDLREAAYERLTATDRIEHEATDAQTIAIYEIAPENRLPPSPDHPVLLSYIDVVVQGYLTEYGSEGAAHFFATTTGWEAPILNDRAAPRYPRAQRLTDAERVVVDHGLSRLGCRLFTEA</sequence>
<proteinExistence type="predicted"/>
<dbReference type="RefSeq" id="WP_212535346.1">
    <property type="nucleotide sequence ID" value="NZ_JAGTUU010000002.1"/>
</dbReference>
<dbReference type="InterPro" id="IPR036568">
    <property type="entry name" value="GGCT-like_sf"/>
</dbReference>
<dbReference type="Proteomes" id="UP000681356">
    <property type="component" value="Unassembled WGS sequence"/>
</dbReference>
<reference evidence="1" key="1">
    <citation type="submission" date="2021-04" db="EMBL/GenBank/DDBJ databases">
        <authorList>
            <person name="Yoon J."/>
        </authorList>
    </citation>
    <scope>NUCLEOTIDE SEQUENCE</scope>
    <source>
        <strain evidence="1">KMU-90</strain>
    </source>
</reference>
<protein>
    <submittedName>
        <fullName evidence="1">Gamma-glutamylcyclotransferase</fullName>
    </submittedName>
</protein>
<dbReference type="CDD" id="cd06661">
    <property type="entry name" value="GGCT_like"/>
    <property type="match status" value="1"/>
</dbReference>
<name>A0A8J8B8P4_9RHOB</name>
<comment type="caution">
    <text evidence="1">The sequence shown here is derived from an EMBL/GenBank/DDBJ whole genome shotgun (WGS) entry which is preliminary data.</text>
</comment>
<dbReference type="SUPFAM" id="SSF110857">
    <property type="entry name" value="Gamma-glutamyl cyclotransferase-like"/>
    <property type="match status" value="1"/>
</dbReference>